<protein>
    <submittedName>
        <fullName evidence="1">Uncharacterized protein</fullName>
    </submittedName>
</protein>
<dbReference type="EMBL" id="MU004291">
    <property type="protein sequence ID" value="KAF2661895.1"/>
    <property type="molecule type" value="Genomic_DNA"/>
</dbReference>
<gene>
    <name evidence="1" type="ORF">K491DRAFT_686873</name>
</gene>
<evidence type="ECO:0000313" key="1">
    <source>
        <dbReference type="EMBL" id="KAF2661895.1"/>
    </source>
</evidence>
<sequence length="63" mass="6739">MPRASHPAVTSNVDATVYRDAGSRPIKSLGWRAINPSPLVSIGYTDCNYQNGTLAVPSTKFST</sequence>
<evidence type="ECO:0000313" key="2">
    <source>
        <dbReference type="Proteomes" id="UP000799324"/>
    </source>
</evidence>
<dbReference type="Proteomes" id="UP000799324">
    <property type="component" value="Unassembled WGS sequence"/>
</dbReference>
<reference evidence="1" key="1">
    <citation type="journal article" date="2020" name="Stud. Mycol.">
        <title>101 Dothideomycetes genomes: a test case for predicting lifestyles and emergence of pathogens.</title>
        <authorList>
            <person name="Haridas S."/>
            <person name="Albert R."/>
            <person name="Binder M."/>
            <person name="Bloem J."/>
            <person name="Labutti K."/>
            <person name="Salamov A."/>
            <person name="Andreopoulos B."/>
            <person name="Baker S."/>
            <person name="Barry K."/>
            <person name="Bills G."/>
            <person name="Bluhm B."/>
            <person name="Cannon C."/>
            <person name="Castanera R."/>
            <person name="Culley D."/>
            <person name="Daum C."/>
            <person name="Ezra D."/>
            <person name="Gonzalez J."/>
            <person name="Henrissat B."/>
            <person name="Kuo A."/>
            <person name="Liang C."/>
            <person name="Lipzen A."/>
            <person name="Lutzoni F."/>
            <person name="Magnuson J."/>
            <person name="Mondo S."/>
            <person name="Nolan M."/>
            <person name="Ohm R."/>
            <person name="Pangilinan J."/>
            <person name="Park H.-J."/>
            <person name="Ramirez L."/>
            <person name="Alfaro M."/>
            <person name="Sun H."/>
            <person name="Tritt A."/>
            <person name="Yoshinaga Y."/>
            <person name="Zwiers L.-H."/>
            <person name="Turgeon B."/>
            <person name="Goodwin S."/>
            <person name="Spatafora J."/>
            <person name="Crous P."/>
            <person name="Grigoriev I."/>
        </authorList>
    </citation>
    <scope>NUCLEOTIDE SEQUENCE</scope>
    <source>
        <strain evidence="1">CBS 122681</strain>
    </source>
</reference>
<keyword evidence="2" id="KW-1185">Reference proteome</keyword>
<dbReference type="AlphaFoldDB" id="A0A6A6TPA2"/>
<accession>A0A6A6TPA2</accession>
<proteinExistence type="predicted"/>
<name>A0A6A6TPA2_9PLEO</name>
<organism evidence="1 2">
    <name type="scientific">Lophiostoma macrostomum CBS 122681</name>
    <dbReference type="NCBI Taxonomy" id="1314788"/>
    <lineage>
        <taxon>Eukaryota</taxon>
        <taxon>Fungi</taxon>
        <taxon>Dikarya</taxon>
        <taxon>Ascomycota</taxon>
        <taxon>Pezizomycotina</taxon>
        <taxon>Dothideomycetes</taxon>
        <taxon>Pleosporomycetidae</taxon>
        <taxon>Pleosporales</taxon>
        <taxon>Lophiostomataceae</taxon>
        <taxon>Lophiostoma</taxon>
    </lineage>
</organism>